<proteinExistence type="predicted"/>
<organism evidence="1 2">
    <name type="scientific">Citrus x changshan-huyou</name>
    <dbReference type="NCBI Taxonomy" id="2935761"/>
    <lineage>
        <taxon>Eukaryota</taxon>
        <taxon>Viridiplantae</taxon>
        <taxon>Streptophyta</taxon>
        <taxon>Embryophyta</taxon>
        <taxon>Tracheophyta</taxon>
        <taxon>Spermatophyta</taxon>
        <taxon>Magnoliopsida</taxon>
        <taxon>eudicotyledons</taxon>
        <taxon>Gunneridae</taxon>
        <taxon>Pentapetalae</taxon>
        <taxon>rosids</taxon>
        <taxon>malvids</taxon>
        <taxon>Sapindales</taxon>
        <taxon>Rutaceae</taxon>
        <taxon>Aurantioideae</taxon>
        <taxon>Citrus</taxon>
    </lineage>
</organism>
<evidence type="ECO:0000313" key="1">
    <source>
        <dbReference type="EMBL" id="KAK9186523.1"/>
    </source>
</evidence>
<name>A0AAP0LT30_9ROSI</name>
<reference evidence="1 2" key="1">
    <citation type="submission" date="2024-05" db="EMBL/GenBank/DDBJ databases">
        <title>Haplotype-resolved chromosome-level genome assembly of Huyou (Citrus changshanensis).</title>
        <authorList>
            <person name="Miao C."/>
            <person name="Chen W."/>
            <person name="Wu Y."/>
            <person name="Wang L."/>
            <person name="Zhao S."/>
            <person name="Grierson D."/>
            <person name="Xu C."/>
            <person name="Chen K."/>
        </authorList>
    </citation>
    <scope>NUCLEOTIDE SEQUENCE [LARGE SCALE GENOMIC DNA]</scope>
    <source>
        <strain evidence="1">01-14</strain>
        <tissue evidence="1">Leaf</tissue>
    </source>
</reference>
<protein>
    <submittedName>
        <fullName evidence="1">Uncharacterized protein</fullName>
    </submittedName>
</protein>
<gene>
    <name evidence="1" type="ORF">WN944_017911</name>
</gene>
<comment type="caution">
    <text evidence="1">The sequence shown here is derived from an EMBL/GenBank/DDBJ whole genome shotgun (WGS) entry which is preliminary data.</text>
</comment>
<dbReference type="Proteomes" id="UP001428341">
    <property type="component" value="Unassembled WGS sequence"/>
</dbReference>
<dbReference type="EMBL" id="JBCGBO010000007">
    <property type="protein sequence ID" value="KAK9186523.1"/>
    <property type="molecule type" value="Genomic_DNA"/>
</dbReference>
<accession>A0AAP0LT30</accession>
<keyword evidence="2" id="KW-1185">Reference proteome</keyword>
<sequence length="83" mass="9209">MQVYIVSLDSSIGSTRNAYLQILDKVLEGITPSESLVYSYNNLGIQGVLAVDRSKIYRIEDDPGHDKLPELDEISPVQGLRAM</sequence>
<evidence type="ECO:0000313" key="2">
    <source>
        <dbReference type="Proteomes" id="UP001428341"/>
    </source>
</evidence>
<dbReference type="AlphaFoldDB" id="A0AAP0LT30"/>